<dbReference type="EMBL" id="JBHUOP010000002">
    <property type="protein sequence ID" value="MFD2840026.1"/>
    <property type="molecule type" value="Genomic_DNA"/>
</dbReference>
<dbReference type="Proteomes" id="UP001597391">
    <property type="component" value="Unassembled WGS sequence"/>
</dbReference>
<reference evidence="2" key="1">
    <citation type="journal article" date="2019" name="Int. J. Syst. Evol. Microbiol.">
        <title>The Global Catalogue of Microorganisms (GCM) 10K type strain sequencing project: providing services to taxonomists for standard genome sequencing and annotation.</title>
        <authorList>
            <consortium name="The Broad Institute Genomics Platform"/>
            <consortium name="The Broad Institute Genome Sequencing Center for Infectious Disease"/>
            <person name="Wu L."/>
            <person name="Ma J."/>
        </authorList>
    </citation>
    <scope>NUCLEOTIDE SEQUENCE [LARGE SCALE GENOMIC DNA]</scope>
    <source>
        <strain evidence="2">KCTC 33576</strain>
    </source>
</reference>
<accession>A0ABW5XFM7</accession>
<keyword evidence="2" id="KW-1185">Reference proteome</keyword>
<dbReference type="RefSeq" id="WP_377465664.1">
    <property type="nucleotide sequence ID" value="NZ_JBHUOP010000002.1"/>
</dbReference>
<evidence type="ECO:0000313" key="2">
    <source>
        <dbReference type="Proteomes" id="UP001597391"/>
    </source>
</evidence>
<protein>
    <submittedName>
        <fullName evidence="1">Uncharacterized protein</fullName>
    </submittedName>
</protein>
<evidence type="ECO:0000313" key="1">
    <source>
        <dbReference type="EMBL" id="MFD2840026.1"/>
    </source>
</evidence>
<comment type="caution">
    <text evidence="1">The sequence shown here is derived from an EMBL/GenBank/DDBJ whole genome shotgun (WGS) entry which is preliminary data.</text>
</comment>
<organism evidence="1 2">
    <name type="scientific">Populibacterium corticicola</name>
    <dbReference type="NCBI Taxonomy" id="1812826"/>
    <lineage>
        <taxon>Bacteria</taxon>
        <taxon>Bacillati</taxon>
        <taxon>Actinomycetota</taxon>
        <taxon>Actinomycetes</taxon>
        <taxon>Micrococcales</taxon>
        <taxon>Jonesiaceae</taxon>
        <taxon>Populibacterium</taxon>
    </lineage>
</organism>
<gene>
    <name evidence="1" type="ORF">ACFSYH_05515</name>
</gene>
<name>A0ABW5XFM7_9MICO</name>
<sequence length="288" mass="30884">MPPNNAPTLSINDVIDPRSYGFDSTPPFDPNRHTTVLLDGTWYRRDIISELIAAHETAGEVNAGARREGTALLALERTQAGKTAVTCIFEGRIIGQLAEQDAARLEPSLRELVEHRRHLAVPASLRMNHTGSGAVEVYLQLPTPDAVMPANGYPRDTWLLLPGGAPLALPLAPGATVKVANVPDSEPLRLAVAVVPSVEIRARSAVESLAVQLDGETISVIPANKSSVMLPVVKLLEDRGVSTLVRCSVFGTAQKLTIEIDAPSYESLNGELIESIIYLAPHTEATDQ</sequence>
<proteinExistence type="predicted"/>